<dbReference type="PANTHER" id="PTHR35152:SF1">
    <property type="entry name" value="DOMAIN SIGNALLING PROTEIN, PUTATIVE (AFU_ORTHOLOGUE AFUA_5G11310)-RELATED"/>
    <property type="match status" value="1"/>
</dbReference>
<evidence type="ECO:0000256" key="2">
    <source>
        <dbReference type="SAM" id="MobiDB-lite"/>
    </source>
</evidence>
<gene>
    <name evidence="4" type="ORF">SSFG_06145</name>
</gene>
<feature type="transmembrane region" description="Helical" evidence="1">
    <location>
        <begin position="82"/>
        <end position="101"/>
    </location>
</feature>
<dbReference type="Pfam" id="PF03707">
    <property type="entry name" value="MHYT"/>
    <property type="match status" value="1"/>
</dbReference>
<feature type="compositionally biased region" description="Low complexity" evidence="2">
    <location>
        <begin position="176"/>
        <end position="196"/>
    </location>
</feature>
<dbReference type="eggNOG" id="COG3300">
    <property type="taxonomic scope" value="Bacteria"/>
</dbReference>
<evidence type="ECO:0000256" key="1">
    <source>
        <dbReference type="PROSITE-ProRule" id="PRU00244"/>
    </source>
</evidence>
<accession>D5ZWL1</accession>
<keyword evidence="1" id="KW-0472">Membrane</keyword>
<evidence type="ECO:0000259" key="3">
    <source>
        <dbReference type="PROSITE" id="PS50924"/>
    </source>
</evidence>
<evidence type="ECO:0000313" key="5">
    <source>
        <dbReference type="Proteomes" id="UP000003824"/>
    </source>
</evidence>
<sequence length="230" mass="23513">MGHLDRAALGRLTPVPSCAMARTGAALGPRCTVRALAATGRARRHRLITAAPAIGTGIWTTHFVAVLGFGVSGTGIRHDVPLTPVSLLVAMAVVCAGVFAVGHGPGRGRAPLLGGLTTGLGVAGVHYLGMAAVWSGCSSATCWNAATSPSASRCHPLTCPTNAFSARWSKGCGRCSGPAPGTRTPPRGGASRTRGTPVPPPPTAAGTPERSDRWSPNSPTPRTPRRPRRR</sequence>
<reference evidence="5" key="1">
    <citation type="submission" date="2008-12" db="EMBL/GenBank/DDBJ databases">
        <title>Annotation of Streptomyces ghanaensis ATCC 14672.</title>
        <authorList>
            <consortium name="The Broad Institute Genome Sequencing Platform"/>
            <consortium name="Broad Institute Microbial Sequencing Center"/>
            <person name="Fischbach M."/>
            <person name="Ward D."/>
            <person name="Young S."/>
            <person name="Kodira C.D."/>
            <person name="Zeng Q."/>
            <person name="Koehrsen M."/>
            <person name="Godfrey P."/>
            <person name="Alvarado L."/>
            <person name="Berlin A.M."/>
            <person name="Borenstein D."/>
            <person name="Chen Z."/>
            <person name="Engels R."/>
            <person name="Freedman E."/>
            <person name="Gellesch M."/>
            <person name="Goldberg J."/>
            <person name="Griggs A."/>
            <person name="Gujja S."/>
            <person name="Heiman D.I."/>
            <person name="Hepburn T.A."/>
            <person name="Howarth C."/>
            <person name="Jen D."/>
            <person name="Larson L."/>
            <person name="Lewis B."/>
            <person name="Mehta T."/>
            <person name="Park D."/>
            <person name="Pearson M."/>
            <person name="Roberts A."/>
            <person name="Saif S."/>
            <person name="Shea T.D."/>
            <person name="Shenoy N."/>
            <person name="Sisk P."/>
            <person name="Stolte C."/>
            <person name="Sykes S.N."/>
            <person name="Walk T."/>
            <person name="White J."/>
            <person name="Yandava C."/>
            <person name="Straight P."/>
            <person name="Clardy J."/>
            <person name="Hung D."/>
            <person name="Kolter R."/>
            <person name="Mekalanos J."/>
            <person name="Walker S."/>
            <person name="Walsh C.T."/>
            <person name="Wieland B.L.C."/>
            <person name="Ilzarbe M."/>
            <person name="Galagan J."/>
            <person name="Nusbaum C."/>
            <person name="Birren B."/>
        </authorList>
    </citation>
    <scope>NUCLEOTIDE SEQUENCE [LARGE SCALE GENOMIC DNA]</scope>
    <source>
        <strain evidence="5">ATCC 14672 / DSM 40746 / JCM 4963 / KCTC 9882 / NRRL B-12104 / FH 1290</strain>
    </source>
</reference>
<comment type="caution">
    <text evidence="1">Lacks conserved residue(s) required for the propagation of feature annotation.</text>
</comment>
<organism evidence="4 5">
    <name type="scientific">Streptomyces viridosporus (strain ATCC 14672 / DSM 40746 / JCM 4963 / KCTC 9882 / NRRL B-12104 / FH 1290)</name>
    <name type="common">Streptomyces ghanaensis</name>
    <dbReference type="NCBI Taxonomy" id="566461"/>
    <lineage>
        <taxon>Bacteria</taxon>
        <taxon>Bacillati</taxon>
        <taxon>Actinomycetota</taxon>
        <taxon>Actinomycetes</taxon>
        <taxon>Kitasatosporales</taxon>
        <taxon>Streptomycetaceae</taxon>
        <taxon>Streptomyces</taxon>
    </lineage>
</organism>
<keyword evidence="1" id="KW-0812">Transmembrane</keyword>
<dbReference type="AlphaFoldDB" id="D5ZWL1"/>
<proteinExistence type="predicted"/>
<feature type="domain" description="MHYT" evidence="3">
    <location>
        <begin position="9"/>
        <end position="132"/>
    </location>
</feature>
<dbReference type="PANTHER" id="PTHR35152">
    <property type="entry name" value="DOMAIN SIGNALLING PROTEIN, PUTATIVE (AFU_ORTHOLOGUE AFUA_5G11310)-RELATED"/>
    <property type="match status" value="1"/>
</dbReference>
<feature type="region of interest" description="Disordered" evidence="2">
    <location>
        <begin position="175"/>
        <end position="230"/>
    </location>
</feature>
<dbReference type="EMBL" id="DS999641">
    <property type="protein sequence ID" value="EFE70902.2"/>
    <property type="molecule type" value="Genomic_DNA"/>
</dbReference>
<dbReference type="Proteomes" id="UP000003824">
    <property type="component" value="Unassembled WGS sequence"/>
</dbReference>
<dbReference type="InterPro" id="IPR005330">
    <property type="entry name" value="MHYT_dom"/>
</dbReference>
<feature type="transmembrane region" description="Helical" evidence="1">
    <location>
        <begin position="113"/>
        <end position="134"/>
    </location>
</feature>
<dbReference type="GO" id="GO:0016020">
    <property type="term" value="C:membrane"/>
    <property type="evidence" value="ECO:0007669"/>
    <property type="project" value="UniProtKB-UniRule"/>
</dbReference>
<keyword evidence="1" id="KW-1133">Transmembrane helix</keyword>
<feature type="transmembrane region" description="Helical" evidence="1">
    <location>
        <begin position="47"/>
        <end position="70"/>
    </location>
</feature>
<name>D5ZWL1_STRV1</name>
<evidence type="ECO:0000313" key="4">
    <source>
        <dbReference type="EMBL" id="EFE70902.2"/>
    </source>
</evidence>
<dbReference type="PROSITE" id="PS50924">
    <property type="entry name" value="MHYT"/>
    <property type="match status" value="1"/>
</dbReference>
<protein>
    <submittedName>
        <fullName evidence="4">Integral membrane protein</fullName>
    </submittedName>
</protein>